<keyword evidence="2" id="KW-1185">Reference proteome</keyword>
<reference evidence="1" key="1">
    <citation type="submission" date="2021-10" db="EMBL/GenBank/DDBJ databases">
        <title>Tropical sea cucumber genome reveals ecological adaptation and Cuvierian tubules defense mechanism.</title>
        <authorList>
            <person name="Chen T."/>
        </authorList>
    </citation>
    <scope>NUCLEOTIDE SEQUENCE</scope>
    <source>
        <strain evidence="1">Nanhai2018</strain>
        <tissue evidence="1">Muscle</tissue>
    </source>
</reference>
<evidence type="ECO:0000313" key="2">
    <source>
        <dbReference type="Proteomes" id="UP001152320"/>
    </source>
</evidence>
<organism evidence="1 2">
    <name type="scientific">Holothuria leucospilota</name>
    <name type="common">Black long sea cucumber</name>
    <name type="synonym">Mertensiothuria leucospilota</name>
    <dbReference type="NCBI Taxonomy" id="206669"/>
    <lineage>
        <taxon>Eukaryota</taxon>
        <taxon>Metazoa</taxon>
        <taxon>Echinodermata</taxon>
        <taxon>Eleutherozoa</taxon>
        <taxon>Echinozoa</taxon>
        <taxon>Holothuroidea</taxon>
        <taxon>Aspidochirotacea</taxon>
        <taxon>Aspidochirotida</taxon>
        <taxon>Holothuriidae</taxon>
        <taxon>Holothuria</taxon>
    </lineage>
</organism>
<comment type="caution">
    <text evidence="1">The sequence shown here is derived from an EMBL/GenBank/DDBJ whole genome shotgun (WGS) entry which is preliminary data.</text>
</comment>
<sequence length="58" mass="6412">MLRGKTLSILVEVKVIWGYQRSKNKISQEFPRLSSGVTGIKSNISQEFSRLSSGVTIG</sequence>
<protein>
    <submittedName>
        <fullName evidence="1">Uncharacterized protein</fullName>
    </submittedName>
</protein>
<dbReference type="Proteomes" id="UP001152320">
    <property type="component" value="Chromosome 8"/>
</dbReference>
<dbReference type="OrthoDB" id="1917519at2759"/>
<dbReference type="EMBL" id="JAIZAY010000008">
    <property type="protein sequence ID" value="KAJ8038012.1"/>
    <property type="molecule type" value="Genomic_DNA"/>
</dbReference>
<accession>A0A9Q1C3M9</accession>
<dbReference type="AlphaFoldDB" id="A0A9Q1C3M9"/>
<gene>
    <name evidence="1" type="ORF">HOLleu_18975</name>
</gene>
<evidence type="ECO:0000313" key="1">
    <source>
        <dbReference type="EMBL" id="KAJ8038012.1"/>
    </source>
</evidence>
<proteinExistence type="predicted"/>
<name>A0A9Q1C3M9_HOLLE</name>